<proteinExistence type="predicted"/>
<name>A0A1W0XDG8_HYPEX</name>
<organism evidence="1 2">
    <name type="scientific">Hypsibius exemplaris</name>
    <name type="common">Freshwater tardigrade</name>
    <dbReference type="NCBI Taxonomy" id="2072580"/>
    <lineage>
        <taxon>Eukaryota</taxon>
        <taxon>Metazoa</taxon>
        <taxon>Ecdysozoa</taxon>
        <taxon>Tardigrada</taxon>
        <taxon>Eutardigrada</taxon>
        <taxon>Parachela</taxon>
        <taxon>Hypsibioidea</taxon>
        <taxon>Hypsibiidae</taxon>
        <taxon>Hypsibius</taxon>
    </lineage>
</organism>
<dbReference type="SUPFAM" id="SSF55637">
    <property type="entry name" value="Cell cycle regulatory proteins"/>
    <property type="match status" value="1"/>
</dbReference>
<dbReference type="EMBL" id="MTYJ01000002">
    <property type="protein sequence ID" value="OQV25525.1"/>
    <property type="molecule type" value="Genomic_DNA"/>
</dbReference>
<protein>
    <submittedName>
        <fullName evidence="1">Uncharacterized protein</fullName>
    </submittedName>
</protein>
<dbReference type="Pfam" id="PF01111">
    <property type="entry name" value="CKS"/>
    <property type="match status" value="1"/>
</dbReference>
<sequence length="187" mass="20770">MAELDAVLVPVPPLGDAGGAFVEIEFPLPGRYPLAAPTDELGNRIYYSPIFKDATFEYRYLIFPEGDKVSLGRIPDNQLLSPTDFKGCGAIIEPGWQNCCNWRQSRQALTCLLRRGLHTARDDFLDPAELMVDPNAPLLVYTEAAPNAPAPMDRSGKVRATTVDMLQDRKVYNDGILRVFDALERIS</sequence>
<dbReference type="GO" id="GO:0016538">
    <property type="term" value="F:cyclin-dependent protein serine/threonine kinase regulator activity"/>
    <property type="evidence" value="ECO:0007669"/>
    <property type="project" value="InterPro"/>
</dbReference>
<keyword evidence="2" id="KW-1185">Reference proteome</keyword>
<comment type="caution">
    <text evidence="1">The sequence shown here is derived from an EMBL/GenBank/DDBJ whole genome shotgun (WGS) entry which is preliminary data.</text>
</comment>
<dbReference type="InterPro" id="IPR000789">
    <property type="entry name" value="Cyclin-dep_kinase_reg-sub"/>
</dbReference>
<dbReference type="Proteomes" id="UP000192578">
    <property type="component" value="Unassembled WGS sequence"/>
</dbReference>
<accession>A0A1W0XDG8</accession>
<gene>
    <name evidence="1" type="ORF">BV898_00465</name>
</gene>
<dbReference type="InterPro" id="IPR036858">
    <property type="entry name" value="Cyclin-dep_kinase_reg-sub_sf"/>
</dbReference>
<dbReference type="AlphaFoldDB" id="A0A1W0XDG8"/>
<dbReference type="Gene3D" id="3.30.170.10">
    <property type="entry name" value="Cyclin-dependent kinase, regulatory subunit"/>
    <property type="match status" value="1"/>
</dbReference>
<reference evidence="2" key="1">
    <citation type="submission" date="2017-01" db="EMBL/GenBank/DDBJ databases">
        <title>Comparative genomics of anhydrobiosis in the tardigrade Hypsibius dujardini.</title>
        <authorList>
            <person name="Yoshida Y."/>
            <person name="Koutsovoulos G."/>
            <person name="Laetsch D."/>
            <person name="Stevens L."/>
            <person name="Kumar S."/>
            <person name="Horikawa D."/>
            <person name="Ishino K."/>
            <person name="Komine S."/>
            <person name="Tomita M."/>
            <person name="Blaxter M."/>
            <person name="Arakawa K."/>
        </authorList>
    </citation>
    <scope>NUCLEOTIDE SEQUENCE [LARGE SCALE GENOMIC DNA]</scope>
    <source>
        <strain evidence="2">Z151</strain>
    </source>
</reference>
<evidence type="ECO:0000313" key="2">
    <source>
        <dbReference type="Proteomes" id="UP000192578"/>
    </source>
</evidence>
<evidence type="ECO:0000313" key="1">
    <source>
        <dbReference type="EMBL" id="OQV25525.1"/>
    </source>
</evidence>